<keyword evidence="2" id="KW-0808">Transferase</keyword>
<dbReference type="Proteomes" id="UP000233556">
    <property type="component" value="Unassembled WGS sequence"/>
</dbReference>
<dbReference type="OrthoDB" id="9400807at2759"/>
<accession>A0A2I0UTF1</accession>
<reference evidence="3" key="2">
    <citation type="submission" date="2017-12" db="EMBL/GenBank/DDBJ databases">
        <title>Genome sequence of the Bar-tailed Godwit (Limosa lapponica baueri).</title>
        <authorList>
            <person name="Lima N.C.B."/>
            <person name="Parody-Merino A.M."/>
            <person name="Battley P.F."/>
            <person name="Fidler A.E."/>
            <person name="Prosdocimi F."/>
        </authorList>
    </citation>
    <scope>NUCLEOTIDE SEQUENCE [LARGE SCALE GENOMIC DNA]</scope>
</reference>
<feature type="domain" description="Reverse transcriptase" evidence="1">
    <location>
        <begin position="1"/>
        <end position="149"/>
    </location>
</feature>
<keyword evidence="2" id="KW-0548">Nucleotidyltransferase</keyword>
<dbReference type="PANTHER" id="PTHR33332">
    <property type="entry name" value="REVERSE TRANSCRIPTASE DOMAIN-CONTAINING PROTEIN"/>
    <property type="match status" value="1"/>
</dbReference>
<evidence type="ECO:0000259" key="1">
    <source>
        <dbReference type="PROSITE" id="PS50878"/>
    </source>
</evidence>
<proteinExistence type="predicted"/>
<dbReference type="InterPro" id="IPR000477">
    <property type="entry name" value="RT_dom"/>
</dbReference>
<name>A0A2I0UTF1_LIMLA</name>
<dbReference type="EMBL" id="KZ505639">
    <property type="protein sequence ID" value="PKU49322.1"/>
    <property type="molecule type" value="Genomic_DNA"/>
</dbReference>
<dbReference type="Pfam" id="PF00078">
    <property type="entry name" value="RVT_1"/>
    <property type="match status" value="1"/>
</dbReference>
<protein>
    <submittedName>
        <fullName evidence="2">Rna-directed dna polymerase from mobile element jockey-like</fullName>
    </submittedName>
</protein>
<reference evidence="3" key="1">
    <citation type="submission" date="2017-11" db="EMBL/GenBank/DDBJ databases">
        <authorList>
            <person name="Lima N.C."/>
            <person name="Parody-Merino A.M."/>
            <person name="Battley P.F."/>
            <person name="Fidler A.E."/>
            <person name="Prosdocimi F."/>
        </authorList>
    </citation>
    <scope>NUCLEOTIDE SEQUENCE [LARGE SCALE GENOMIC DNA]</scope>
</reference>
<keyword evidence="2" id="KW-0695">RNA-directed DNA polymerase</keyword>
<organism evidence="2 3">
    <name type="scientific">Limosa lapponica baueri</name>
    <dbReference type="NCBI Taxonomy" id="1758121"/>
    <lineage>
        <taxon>Eukaryota</taxon>
        <taxon>Metazoa</taxon>
        <taxon>Chordata</taxon>
        <taxon>Craniata</taxon>
        <taxon>Vertebrata</taxon>
        <taxon>Euteleostomi</taxon>
        <taxon>Archelosauria</taxon>
        <taxon>Archosauria</taxon>
        <taxon>Dinosauria</taxon>
        <taxon>Saurischia</taxon>
        <taxon>Theropoda</taxon>
        <taxon>Coelurosauria</taxon>
        <taxon>Aves</taxon>
        <taxon>Neognathae</taxon>
        <taxon>Neoaves</taxon>
        <taxon>Charadriiformes</taxon>
        <taxon>Scolopacidae</taxon>
        <taxon>Limosa</taxon>
    </lineage>
</organism>
<dbReference type="GO" id="GO:0003964">
    <property type="term" value="F:RNA-directed DNA polymerase activity"/>
    <property type="evidence" value="ECO:0007669"/>
    <property type="project" value="UniProtKB-KW"/>
</dbReference>
<dbReference type="PROSITE" id="PS50878">
    <property type="entry name" value="RT_POL"/>
    <property type="match status" value="1"/>
</dbReference>
<evidence type="ECO:0000313" key="2">
    <source>
        <dbReference type="EMBL" id="PKU49322.1"/>
    </source>
</evidence>
<gene>
    <name evidence="2" type="ORF">llap_361</name>
</gene>
<sequence>MTKDTEKHSSGETGCSWLGWVYSSLAKKLDGGLGQRVAVNGVKSSWRLVTSGVPQGSVFRPVLFNVFIKDLYEGIECTLSKSANDTKVGGSADLLEDRKALQRDVDRLSGWAEANGMRFNKAKCRAWHLGHNNPMLHYRNRKEWLESCPAEKDLRVLVNNL</sequence>
<dbReference type="AlphaFoldDB" id="A0A2I0UTF1"/>
<evidence type="ECO:0000313" key="3">
    <source>
        <dbReference type="Proteomes" id="UP000233556"/>
    </source>
</evidence>
<keyword evidence="3" id="KW-1185">Reference proteome</keyword>